<evidence type="ECO:0000313" key="4">
    <source>
        <dbReference type="Proteomes" id="UP001382904"/>
    </source>
</evidence>
<evidence type="ECO:0000259" key="2">
    <source>
        <dbReference type="Pfam" id="PF13191"/>
    </source>
</evidence>
<keyword evidence="4" id="KW-1185">Reference proteome</keyword>
<dbReference type="InterPro" id="IPR041664">
    <property type="entry name" value="AAA_16"/>
</dbReference>
<feature type="region of interest" description="Disordered" evidence="1">
    <location>
        <begin position="1"/>
        <end position="30"/>
    </location>
</feature>
<sequence length="149" mass="15363">MPRHKRGPANGSRAKGSGVHGTVDAGAPRFTGRDAELNRVTKALGHSLGVVLVEGEAGIGKSRLVREALKVTGIALPHCLVAVCPPYREPSTLGPIVDAARQAVPDGTDVGRLGLSALAGTLRPLFPEWADSLPPAPEPPRTPVPHGTA</sequence>
<feature type="domain" description="Orc1-like AAA ATPase" evidence="2">
    <location>
        <begin position="29"/>
        <end position="106"/>
    </location>
</feature>
<proteinExistence type="predicted"/>
<dbReference type="Gene3D" id="3.40.50.300">
    <property type="entry name" value="P-loop containing nucleotide triphosphate hydrolases"/>
    <property type="match status" value="1"/>
</dbReference>
<dbReference type="Proteomes" id="UP001382904">
    <property type="component" value="Unassembled WGS sequence"/>
</dbReference>
<accession>A0ABU8TXZ6</accession>
<organism evidence="3 4">
    <name type="scientific">Streptomyces caledonius</name>
    <dbReference type="NCBI Taxonomy" id="3134107"/>
    <lineage>
        <taxon>Bacteria</taxon>
        <taxon>Bacillati</taxon>
        <taxon>Actinomycetota</taxon>
        <taxon>Actinomycetes</taxon>
        <taxon>Kitasatosporales</taxon>
        <taxon>Streptomycetaceae</taxon>
        <taxon>Streptomyces</taxon>
    </lineage>
</organism>
<dbReference type="EMBL" id="JBBKAM010000002">
    <property type="protein sequence ID" value="MEJ8640489.1"/>
    <property type="molecule type" value="Genomic_DNA"/>
</dbReference>
<evidence type="ECO:0000313" key="3">
    <source>
        <dbReference type="EMBL" id="MEJ8640489.1"/>
    </source>
</evidence>
<comment type="caution">
    <text evidence="3">The sequence shown here is derived from an EMBL/GenBank/DDBJ whole genome shotgun (WGS) entry which is preliminary data.</text>
</comment>
<feature type="compositionally biased region" description="Pro residues" evidence="1">
    <location>
        <begin position="134"/>
        <end position="143"/>
    </location>
</feature>
<reference evidence="3 4" key="1">
    <citation type="submission" date="2024-03" db="EMBL/GenBank/DDBJ databases">
        <title>Novel Streptomyces species of biotechnological and ecological value are a feature of Machair soil.</title>
        <authorList>
            <person name="Prole J.R."/>
            <person name="Goodfellow M."/>
            <person name="Allenby N."/>
            <person name="Ward A.C."/>
        </authorList>
    </citation>
    <scope>NUCLEOTIDE SEQUENCE [LARGE SCALE GENOMIC DNA]</scope>
    <source>
        <strain evidence="3 4">MS1.HAVA.3</strain>
    </source>
</reference>
<name>A0ABU8TXZ6_9ACTN</name>
<feature type="region of interest" description="Disordered" evidence="1">
    <location>
        <begin position="129"/>
        <end position="149"/>
    </location>
</feature>
<dbReference type="Pfam" id="PF13191">
    <property type="entry name" value="AAA_16"/>
    <property type="match status" value="1"/>
</dbReference>
<dbReference type="InterPro" id="IPR027417">
    <property type="entry name" value="P-loop_NTPase"/>
</dbReference>
<gene>
    <name evidence="3" type="ORF">WKI68_01690</name>
</gene>
<protein>
    <submittedName>
        <fullName evidence="3">AAA family ATPase</fullName>
    </submittedName>
</protein>
<dbReference type="SUPFAM" id="SSF52540">
    <property type="entry name" value="P-loop containing nucleoside triphosphate hydrolases"/>
    <property type="match status" value="1"/>
</dbReference>
<evidence type="ECO:0000256" key="1">
    <source>
        <dbReference type="SAM" id="MobiDB-lite"/>
    </source>
</evidence>